<evidence type="ECO:0008006" key="4">
    <source>
        <dbReference type="Google" id="ProtNLM"/>
    </source>
</evidence>
<comment type="caution">
    <text evidence="2">The sequence shown here is derived from an EMBL/GenBank/DDBJ whole genome shotgun (WGS) entry which is preliminary data.</text>
</comment>
<dbReference type="EMBL" id="SPHZ02000003">
    <property type="protein sequence ID" value="KAF0927326.1"/>
    <property type="molecule type" value="Genomic_DNA"/>
</dbReference>
<accession>A0A6G1ERQ5</accession>
<protein>
    <recommendedName>
        <fullName evidence="4">DUF834 domain-containing protein</fullName>
    </recommendedName>
</protein>
<dbReference type="AlphaFoldDB" id="A0A6G1ERQ5"/>
<dbReference type="Proteomes" id="UP000479710">
    <property type="component" value="Unassembled WGS sequence"/>
</dbReference>
<feature type="region of interest" description="Disordered" evidence="1">
    <location>
        <begin position="44"/>
        <end position="134"/>
    </location>
</feature>
<reference evidence="2 3" key="1">
    <citation type="submission" date="2019-11" db="EMBL/GenBank/DDBJ databases">
        <title>Whole genome sequence of Oryza granulata.</title>
        <authorList>
            <person name="Li W."/>
        </authorList>
    </citation>
    <scope>NUCLEOTIDE SEQUENCE [LARGE SCALE GENOMIC DNA]</scope>
    <source>
        <strain evidence="3">cv. Menghai</strain>
        <tissue evidence="2">Leaf</tissue>
    </source>
</reference>
<keyword evidence="3" id="KW-1185">Reference proteome</keyword>
<name>A0A6G1ERQ5_9ORYZ</name>
<feature type="region of interest" description="Disordered" evidence="1">
    <location>
        <begin position="1"/>
        <end position="21"/>
    </location>
</feature>
<evidence type="ECO:0000256" key="1">
    <source>
        <dbReference type="SAM" id="MobiDB-lite"/>
    </source>
</evidence>
<evidence type="ECO:0000313" key="2">
    <source>
        <dbReference type="EMBL" id="KAF0927326.1"/>
    </source>
</evidence>
<evidence type="ECO:0000313" key="3">
    <source>
        <dbReference type="Proteomes" id="UP000479710"/>
    </source>
</evidence>
<feature type="compositionally biased region" description="Basic and acidic residues" evidence="1">
    <location>
        <begin position="108"/>
        <end position="117"/>
    </location>
</feature>
<proteinExistence type="predicted"/>
<organism evidence="2 3">
    <name type="scientific">Oryza meyeriana var. granulata</name>
    <dbReference type="NCBI Taxonomy" id="110450"/>
    <lineage>
        <taxon>Eukaryota</taxon>
        <taxon>Viridiplantae</taxon>
        <taxon>Streptophyta</taxon>
        <taxon>Embryophyta</taxon>
        <taxon>Tracheophyta</taxon>
        <taxon>Spermatophyta</taxon>
        <taxon>Magnoliopsida</taxon>
        <taxon>Liliopsida</taxon>
        <taxon>Poales</taxon>
        <taxon>Poaceae</taxon>
        <taxon>BOP clade</taxon>
        <taxon>Oryzoideae</taxon>
        <taxon>Oryzeae</taxon>
        <taxon>Oryzinae</taxon>
        <taxon>Oryza</taxon>
        <taxon>Oryza meyeriana</taxon>
    </lineage>
</organism>
<gene>
    <name evidence="2" type="ORF">E2562_031515</name>
</gene>
<sequence>MRSRFGRKAEEVTTAEEELGRGHRCSLPSSCLCRRLRRRRFGFDESKARFGEPEVGYGELGGDALTRMGGGGLRRRGRQRPDEDGGSGSMGQHRRKKGGQAASAAKRGIREEEKIAGDGESEGEGKNMGGDILY</sequence>